<reference evidence="2" key="1">
    <citation type="submission" date="2020-03" db="EMBL/GenBank/DDBJ databases">
        <title>Draft Genome Sequence of Cylindrodendrum hubeiense.</title>
        <authorList>
            <person name="Buettner E."/>
            <person name="Kellner H."/>
        </authorList>
    </citation>
    <scope>NUCLEOTIDE SEQUENCE</scope>
    <source>
        <strain evidence="2">IHI 201604</strain>
    </source>
</reference>
<accession>A0A9P5H4D4</accession>
<organism evidence="2 3">
    <name type="scientific">Cylindrodendrum hubeiense</name>
    <dbReference type="NCBI Taxonomy" id="595255"/>
    <lineage>
        <taxon>Eukaryota</taxon>
        <taxon>Fungi</taxon>
        <taxon>Dikarya</taxon>
        <taxon>Ascomycota</taxon>
        <taxon>Pezizomycotina</taxon>
        <taxon>Sordariomycetes</taxon>
        <taxon>Hypocreomycetidae</taxon>
        <taxon>Hypocreales</taxon>
        <taxon>Nectriaceae</taxon>
        <taxon>Cylindrodendrum</taxon>
    </lineage>
</organism>
<evidence type="ECO:0000313" key="3">
    <source>
        <dbReference type="Proteomes" id="UP000722485"/>
    </source>
</evidence>
<sequence length="353" mass="39128">MMDYCFVQNNVGPYMDLDMSDVPCGSSAVVDTVSDEAPAPSSTCLSSSGADEPSRRSFMDLPSEIRLQIYHWLHLMCPVRHAQLAPWYPTPVHCQYILRRLVDPASSTADEAPKTEPNQAPAAPSPGMLSPFRPLSGLPTGFLQSNSQIYHESRLIPFTKNEFVFVNWFASGLWAARAFTRALEPWQRREMRFIRLEILARDIVGNGGGGGGSGQEEWLSLCDDWAAGARGLRMKMVLGGTATGVMATSMAAGTGLEPEKEGTGFAELQTEARRRIAGGLSRMRSLERVEMELVTRELSNGEKLRWCKDLEEELNATAGLERVRVVSTEKLQEKMEWIKQGIGLKHLQGLTDY</sequence>
<feature type="region of interest" description="Disordered" evidence="1">
    <location>
        <begin position="107"/>
        <end position="129"/>
    </location>
</feature>
<dbReference type="PANTHER" id="PTHR38790:SF4">
    <property type="entry name" value="2EXR DOMAIN-CONTAINING PROTEIN"/>
    <property type="match status" value="1"/>
</dbReference>
<gene>
    <name evidence="2" type="ORF">G7Z17_g10733</name>
</gene>
<feature type="region of interest" description="Disordered" evidence="1">
    <location>
        <begin position="34"/>
        <end position="56"/>
    </location>
</feature>
<evidence type="ECO:0000313" key="2">
    <source>
        <dbReference type="EMBL" id="KAF7543460.1"/>
    </source>
</evidence>
<dbReference type="AlphaFoldDB" id="A0A9P5H4D4"/>
<evidence type="ECO:0000256" key="1">
    <source>
        <dbReference type="SAM" id="MobiDB-lite"/>
    </source>
</evidence>
<feature type="compositionally biased region" description="Polar residues" evidence="1">
    <location>
        <begin position="40"/>
        <end position="49"/>
    </location>
</feature>
<dbReference type="PANTHER" id="PTHR38790">
    <property type="entry name" value="2EXR DOMAIN-CONTAINING PROTEIN-RELATED"/>
    <property type="match status" value="1"/>
</dbReference>
<name>A0A9P5H4D4_9HYPO</name>
<dbReference type="Proteomes" id="UP000722485">
    <property type="component" value="Unassembled WGS sequence"/>
</dbReference>
<dbReference type="EMBL" id="JAANBB010000365">
    <property type="protein sequence ID" value="KAF7543460.1"/>
    <property type="molecule type" value="Genomic_DNA"/>
</dbReference>
<protein>
    <submittedName>
        <fullName evidence="2">Uncharacterized protein</fullName>
    </submittedName>
</protein>
<comment type="caution">
    <text evidence="2">The sequence shown here is derived from an EMBL/GenBank/DDBJ whole genome shotgun (WGS) entry which is preliminary data.</text>
</comment>
<dbReference type="OrthoDB" id="5413827at2759"/>
<keyword evidence="3" id="KW-1185">Reference proteome</keyword>
<proteinExistence type="predicted"/>